<evidence type="ECO:0000313" key="1">
    <source>
        <dbReference type="EnsemblPlants" id="PGSC0003DMT400088373"/>
    </source>
</evidence>
<organism evidence="1 2">
    <name type="scientific">Solanum tuberosum</name>
    <name type="common">Potato</name>
    <dbReference type="NCBI Taxonomy" id="4113"/>
    <lineage>
        <taxon>Eukaryota</taxon>
        <taxon>Viridiplantae</taxon>
        <taxon>Streptophyta</taxon>
        <taxon>Embryophyta</taxon>
        <taxon>Tracheophyta</taxon>
        <taxon>Spermatophyta</taxon>
        <taxon>Magnoliopsida</taxon>
        <taxon>eudicotyledons</taxon>
        <taxon>Gunneridae</taxon>
        <taxon>Pentapetalae</taxon>
        <taxon>asterids</taxon>
        <taxon>lamiids</taxon>
        <taxon>Solanales</taxon>
        <taxon>Solanaceae</taxon>
        <taxon>Solanoideae</taxon>
        <taxon>Solaneae</taxon>
        <taxon>Solanum</taxon>
    </lineage>
</organism>
<keyword evidence="2" id="KW-1185">Reference proteome</keyword>
<dbReference type="GO" id="GO:0009579">
    <property type="term" value="C:thylakoid"/>
    <property type="evidence" value="ECO:0000318"/>
    <property type="project" value="GO_Central"/>
</dbReference>
<proteinExistence type="predicted"/>
<reference evidence="1" key="2">
    <citation type="submission" date="2015-06" db="UniProtKB">
        <authorList>
            <consortium name="EnsemblPlants"/>
        </authorList>
    </citation>
    <scope>IDENTIFICATION</scope>
    <source>
        <strain evidence="1">DM1-3 516 R44</strain>
    </source>
</reference>
<evidence type="ECO:0000313" key="2">
    <source>
        <dbReference type="Proteomes" id="UP000011115"/>
    </source>
</evidence>
<accession>M1DFU4</accession>
<dbReference type="Gramene" id="PGSC0003DMT400088373">
    <property type="protein sequence ID" value="PGSC0003DMT400088373"/>
    <property type="gene ID" value="PGSC0003DMG400037944"/>
</dbReference>
<dbReference type="InParanoid" id="M1DFU4"/>
<dbReference type="PANTHER" id="PTHR33180">
    <property type="entry name" value="PHOTOSYSTEM II CP43 REACTION CENTER PROTEIN"/>
    <property type="match status" value="1"/>
</dbReference>
<protein>
    <submittedName>
        <fullName evidence="1">Uncharacterized protein</fullName>
    </submittedName>
</protein>
<sequence length="166" mass="18437">MVFAPPIQVPPLKSINRLKTEGLRTILEEKRLSMDGVIDSAYSALIPHGNKPAAKFKPVDYVVVKGKKVQCDPPAINVVLGCTVTLEDNNQIMIRKMSLEDMKEWLAPLISYGTPKWLEAGAVIKKKDLNVAAGRARVPKDDKNDVDVIPISSTDNQRIEVEYLKD</sequence>
<dbReference type="HOGENOM" id="CLU_1605574_0_0_1"/>
<dbReference type="AlphaFoldDB" id="M1DFU4"/>
<dbReference type="GO" id="GO:0009523">
    <property type="term" value="C:photosystem II"/>
    <property type="evidence" value="ECO:0000318"/>
    <property type="project" value="GO_Central"/>
</dbReference>
<name>M1DFU4_SOLTU</name>
<dbReference type="PaxDb" id="4113-PGSC0003DMT400088373"/>
<reference evidence="2" key="1">
    <citation type="journal article" date="2011" name="Nature">
        <title>Genome sequence and analysis of the tuber crop potato.</title>
        <authorList>
            <consortium name="The Potato Genome Sequencing Consortium"/>
        </authorList>
    </citation>
    <scope>NUCLEOTIDE SEQUENCE [LARGE SCALE GENOMIC DNA]</scope>
    <source>
        <strain evidence="2">cv. DM1-3 516 R44</strain>
    </source>
</reference>
<dbReference type="EnsemblPlants" id="PGSC0003DMT400088373">
    <property type="protein sequence ID" value="PGSC0003DMT400088373"/>
    <property type="gene ID" value="PGSC0003DMG400037944"/>
</dbReference>
<dbReference type="PANTHER" id="PTHR33180:SF31">
    <property type="entry name" value="POLYPROTEIN PROTEIN"/>
    <property type="match status" value="1"/>
</dbReference>
<dbReference type="Proteomes" id="UP000011115">
    <property type="component" value="Unassembled WGS sequence"/>
</dbReference>